<proteinExistence type="predicted"/>
<dbReference type="EMBL" id="BART01035080">
    <property type="protein sequence ID" value="GAH10762.1"/>
    <property type="molecule type" value="Genomic_DNA"/>
</dbReference>
<evidence type="ECO:0008006" key="2">
    <source>
        <dbReference type="Google" id="ProtNLM"/>
    </source>
</evidence>
<evidence type="ECO:0000313" key="1">
    <source>
        <dbReference type="EMBL" id="GAH10762.1"/>
    </source>
</evidence>
<dbReference type="Gene3D" id="2.20.25.10">
    <property type="match status" value="1"/>
</dbReference>
<gene>
    <name evidence="1" type="ORF">S01H4_59729</name>
</gene>
<accession>X1CSJ4</accession>
<reference evidence="1" key="1">
    <citation type="journal article" date="2014" name="Front. Microbiol.">
        <title>High frequency of phylogenetically diverse reductive dehalogenase-homologous genes in deep subseafloor sedimentary metagenomes.</title>
        <authorList>
            <person name="Kawai M."/>
            <person name="Futagami T."/>
            <person name="Toyoda A."/>
            <person name="Takaki Y."/>
            <person name="Nishi S."/>
            <person name="Hori S."/>
            <person name="Arai W."/>
            <person name="Tsubouchi T."/>
            <person name="Morono Y."/>
            <person name="Uchiyama I."/>
            <person name="Ito T."/>
            <person name="Fujiyama A."/>
            <person name="Inagaki F."/>
            <person name="Takami H."/>
        </authorList>
    </citation>
    <scope>NUCLEOTIDE SEQUENCE</scope>
    <source>
        <strain evidence="1">Expedition CK06-06</strain>
    </source>
</reference>
<name>X1CSJ4_9ZZZZ</name>
<comment type="caution">
    <text evidence="1">The sequence shown here is derived from an EMBL/GenBank/DDBJ whole genome shotgun (WGS) entry which is preliminary data.</text>
</comment>
<sequence>MSAIDLCEHLEKFDDKERGDRVCRDCGLVLQRLFSTESFTNFPRVRRG</sequence>
<protein>
    <recommendedName>
        <fullName evidence="2">TFIIB-type domain-containing protein</fullName>
    </recommendedName>
</protein>
<dbReference type="AlphaFoldDB" id="X1CSJ4"/>
<organism evidence="1">
    <name type="scientific">marine sediment metagenome</name>
    <dbReference type="NCBI Taxonomy" id="412755"/>
    <lineage>
        <taxon>unclassified sequences</taxon>
        <taxon>metagenomes</taxon>
        <taxon>ecological metagenomes</taxon>
    </lineage>
</organism>
<dbReference type="SUPFAM" id="SSF57783">
    <property type="entry name" value="Zinc beta-ribbon"/>
    <property type="match status" value="1"/>
</dbReference>